<gene>
    <name evidence="1" type="ORF">DI270_021550</name>
</gene>
<evidence type="ECO:0000313" key="2">
    <source>
        <dbReference type="Proteomes" id="UP000262538"/>
    </source>
</evidence>
<protein>
    <submittedName>
        <fullName evidence="1">Winged helix DNA-binding domain-containing protein</fullName>
    </submittedName>
</protein>
<reference evidence="1 2" key="1">
    <citation type="submission" date="2018-08" db="EMBL/GenBank/DDBJ databases">
        <title>Microbispora. triticiradicis sp. nov., a novel actinomycete isolated from the root of wheat (Triticum aestivum L.)).</title>
        <authorList>
            <person name="Han C."/>
        </authorList>
    </citation>
    <scope>NUCLEOTIDE SEQUENCE [LARGE SCALE GENOMIC DNA]</scope>
    <source>
        <strain evidence="1 2">NEAU-HRDPA2-9</strain>
    </source>
</reference>
<dbReference type="PANTHER" id="PTHR38479:SF2">
    <property type="entry name" value="WINGED HELIX DNA-BINDING DOMAIN-CONTAINING PROTEIN"/>
    <property type="match status" value="1"/>
</dbReference>
<keyword evidence="1" id="KW-0238">DNA-binding</keyword>
<comment type="caution">
    <text evidence="1">The sequence shown here is derived from an EMBL/GenBank/DDBJ whole genome shotgun (WGS) entry which is preliminary data.</text>
</comment>
<evidence type="ECO:0000313" key="1">
    <source>
        <dbReference type="EMBL" id="RGA02917.1"/>
    </source>
</evidence>
<dbReference type="PANTHER" id="PTHR38479">
    <property type="entry name" value="LMO0824 PROTEIN"/>
    <property type="match status" value="1"/>
</dbReference>
<dbReference type="Pfam" id="PF06224">
    <property type="entry name" value="AlkZ-like"/>
    <property type="match status" value="1"/>
</dbReference>
<accession>A0ABX9LG16</accession>
<dbReference type="EMBL" id="QFZU02000101">
    <property type="protein sequence ID" value="RGA02917.1"/>
    <property type="molecule type" value="Genomic_DNA"/>
</dbReference>
<dbReference type="Proteomes" id="UP000262538">
    <property type="component" value="Unassembled WGS sequence"/>
</dbReference>
<dbReference type="GO" id="GO:0003677">
    <property type="term" value="F:DNA binding"/>
    <property type="evidence" value="ECO:0007669"/>
    <property type="project" value="UniProtKB-KW"/>
</dbReference>
<organism evidence="1 2">
    <name type="scientific">Microbispora triticiradicis</name>
    <dbReference type="NCBI Taxonomy" id="2200763"/>
    <lineage>
        <taxon>Bacteria</taxon>
        <taxon>Bacillati</taxon>
        <taxon>Actinomycetota</taxon>
        <taxon>Actinomycetes</taxon>
        <taxon>Streptosporangiales</taxon>
        <taxon>Streptosporangiaceae</taxon>
        <taxon>Microbispora</taxon>
    </lineage>
</organism>
<keyword evidence="2" id="KW-1185">Reference proteome</keyword>
<dbReference type="InterPro" id="IPR009351">
    <property type="entry name" value="AlkZ-like"/>
</dbReference>
<sequence>MTITAQDLNRATLARQLLLRREPVGVVDAVRRVVALQAQQPASPYIALWNRLAAFDPADLDVAFSGRALVKATLMRITLHVVHADDHPAIHTAMQPTLRGARLGDRRFKESGLGAADADALLPDLLEFADRPRTNAEVQAWLAERLAVPPQGVWWAVRSFAPLLHVPMGGPWSFGPRPSYIASGTPPAPYDRDLSDKYLQTLVTRYLEGFGPASVADVAQFALVQRSRVRDALGALSAVLERVEGPGGAELYDVPGAPRPAAGTPAPPRLMAMWDSVLLAYADRSRVLPPEYRRLVIRTNGDVLPTLLVDGYVAGVWRQVEGGIEATAFHPLPAEAWEGLAEEARALVALLTGRDTRLYRAYDRWWADLPAAEVRVLPG</sequence>
<proteinExistence type="predicted"/>
<name>A0ABX9LG16_9ACTN</name>
<dbReference type="RefSeq" id="WP_111701690.1">
    <property type="nucleotide sequence ID" value="NZ_QFZU02000101.1"/>
</dbReference>